<proteinExistence type="predicted"/>
<accession>A0A388JMS2</accession>
<dbReference type="PROSITE" id="PS50158">
    <property type="entry name" value="ZF_CCHC"/>
    <property type="match status" value="1"/>
</dbReference>
<keyword evidence="2" id="KW-0175">Coiled coil</keyword>
<evidence type="ECO:0000256" key="1">
    <source>
        <dbReference type="PROSITE-ProRule" id="PRU00047"/>
    </source>
</evidence>
<dbReference type="AlphaFoldDB" id="A0A388JMS2"/>
<sequence>MSSQDPYDRGEWERERGDWDRERRERECANDGGERRSYGPPTCFACQEVGHYTNQCPNRNKRYSSARPLKSTDSRRSRTPKRHETARREPARQLDPEVRVTIAKLGKSVAAMEEYYATEREKKELKVKRKLEKEEAQRRAEEEAARVEEERIKAEKKAWKRKQKKLAEEERRAEMQKDLQVQLAIHVGDMEDRLVHRLNQLVSTASPLCRDRGMKKVTYVSDVDAGSSSAGSDSDTSVTQELSARAERLTICEKRKWGLEPVFEDPSPPMEQPAKCTPRRGILKPVKLSRRLTRSKSKKGGGGLAPTSRKKKATRKRTPALTPQSKVTLERLRYRENVLRELKDLDATELQRICREEEIHYDKKIEAIFDIADHRTDRAFLIASDNIERIAMSNDTTVEPDVAPTDEG</sequence>
<feature type="compositionally biased region" description="Basic and acidic residues" evidence="3">
    <location>
        <begin position="70"/>
        <end position="96"/>
    </location>
</feature>
<dbReference type="InterPro" id="IPR036875">
    <property type="entry name" value="Znf_CCHC_sf"/>
</dbReference>
<protein>
    <recommendedName>
        <fullName evidence="4">CCHC-type domain-containing protein</fullName>
    </recommendedName>
</protein>
<evidence type="ECO:0000256" key="3">
    <source>
        <dbReference type="SAM" id="MobiDB-lite"/>
    </source>
</evidence>
<feature type="region of interest" description="Disordered" evidence="3">
    <location>
        <begin position="1"/>
        <end position="96"/>
    </location>
</feature>
<organism evidence="5 6">
    <name type="scientific">Chara braunii</name>
    <name type="common">Braun's stonewort</name>
    <dbReference type="NCBI Taxonomy" id="69332"/>
    <lineage>
        <taxon>Eukaryota</taxon>
        <taxon>Viridiplantae</taxon>
        <taxon>Streptophyta</taxon>
        <taxon>Charophyceae</taxon>
        <taxon>Charales</taxon>
        <taxon>Characeae</taxon>
        <taxon>Chara</taxon>
    </lineage>
</organism>
<dbReference type="InterPro" id="IPR001878">
    <property type="entry name" value="Znf_CCHC"/>
</dbReference>
<gene>
    <name evidence="5" type="ORF">CBR_g24447</name>
</gene>
<keyword evidence="1" id="KW-0863">Zinc-finger</keyword>
<feature type="coiled-coil region" evidence="2">
    <location>
        <begin position="124"/>
        <end position="176"/>
    </location>
</feature>
<feature type="region of interest" description="Disordered" evidence="3">
    <location>
        <begin position="288"/>
        <end position="322"/>
    </location>
</feature>
<dbReference type="SUPFAM" id="SSF57756">
    <property type="entry name" value="Retrovirus zinc finger-like domains"/>
    <property type="match status" value="1"/>
</dbReference>
<dbReference type="GO" id="GO:0003676">
    <property type="term" value="F:nucleic acid binding"/>
    <property type="evidence" value="ECO:0007669"/>
    <property type="project" value="InterPro"/>
</dbReference>
<keyword evidence="6" id="KW-1185">Reference proteome</keyword>
<dbReference type="Proteomes" id="UP000265515">
    <property type="component" value="Unassembled WGS sequence"/>
</dbReference>
<feature type="compositionally biased region" description="Basic residues" evidence="3">
    <location>
        <begin position="308"/>
        <end position="318"/>
    </location>
</feature>
<evidence type="ECO:0000256" key="2">
    <source>
        <dbReference type="SAM" id="Coils"/>
    </source>
</evidence>
<name>A0A388JMS2_CHABU</name>
<reference evidence="5 6" key="1">
    <citation type="journal article" date="2018" name="Cell">
        <title>The Chara Genome: Secondary Complexity and Implications for Plant Terrestrialization.</title>
        <authorList>
            <person name="Nishiyama T."/>
            <person name="Sakayama H."/>
            <person name="Vries J.D."/>
            <person name="Buschmann H."/>
            <person name="Saint-Marcoux D."/>
            <person name="Ullrich K.K."/>
            <person name="Haas F.B."/>
            <person name="Vanderstraeten L."/>
            <person name="Becker D."/>
            <person name="Lang D."/>
            <person name="Vosolsobe S."/>
            <person name="Rombauts S."/>
            <person name="Wilhelmsson P.K.I."/>
            <person name="Janitza P."/>
            <person name="Kern R."/>
            <person name="Heyl A."/>
            <person name="Rumpler F."/>
            <person name="Villalobos L.I.A.C."/>
            <person name="Clay J.M."/>
            <person name="Skokan R."/>
            <person name="Toyoda A."/>
            <person name="Suzuki Y."/>
            <person name="Kagoshima H."/>
            <person name="Schijlen E."/>
            <person name="Tajeshwar N."/>
            <person name="Catarino B."/>
            <person name="Hetherington A.J."/>
            <person name="Saltykova A."/>
            <person name="Bonnot C."/>
            <person name="Breuninger H."/>
            <person name="Symeonidi A."/>
            <person name="Radhakrishnan G.V."/>
            <person name="Van Nieuwerburgh F."/>
            <person name="Deforce D."/>
            <person name="Chang C."/>
            <person name="Karol K.G."/>
            <person name="Hedrich R."/>
            <person name="Ulvskov P."/>
            <person name="Glockner G."/>
            <person name="Delwiche C.F."/>
            <person name="Petrasek J."/>
            <person name="Van de Peer Y."/>
            <person name="Friml J."/>
            <person name="Beilby M."/>
            <person name="Dolan L."/>
            <person name="Kohara Y."/>
            <person name="Sugano S."/>
            <person name="Fujiyama A."/>
            <person name="Delaux P.-M."/>
            <person name="Quint M."/>
            <person name="TheiBen G."/>
            <person name="Hagemann M."/>
            <person name="Harholt J."/>
            <person name="Dunand C."/>
            <person name="Zachgo S."/>
            <person name="Langdale J."/>
            <person name="Maumus F."/>
            <person name="Straeten D.V.D."/>
            <person name="Gould S.B."/>
            <person name="Rensing S.A."/>
        </authorList>
    </citation>
    <scope>NUCLEOTIDE SEQUENCE [LARGE SCALE GENOMIC DNA]</scope>
    <source>
        <strain evidence="5 6">S276</strain>
    </source>
</reference>
<comment type="caution">
    <text evidence="5">The sequence shown here is derived from an EMBL/GenBank/DDBJ whole genome shotgun (WGS) entry which is preliminary data.</text>
</comment>
<dbReference type="Gene3D" id="4.10.60.10">
    <property type="entry name" value="Zinc finger, CCHC-type"/>
    <property type="match status" value="1"/>
</dbReference>
<evidence type="ECO:0000313" key="5">
    <source>
        <dbReference type="EMBL" id="GBG59104.1"/>
    </source>
</evidence>
<dbReference type="SMART" id="SM00343">
    <property type="entry name" value="ZnF_C2HC"/>
    <property type="match status" value="1"/>
</dbReference>
<dbReference type="Gramene" id="GBG59104">
    <property type="protein sequence ID" value="GBG59104"/>
    <property type="gene ID" value="CBR_g24447"/>
</dbReference>
<feature type="compositionally biased region" description="Basic residues" evidence="3">
    <location>
        <begin position="288"/>
        <end position="299"/>
    </location>
</feature>
<evidence type="ECO:0000313" key="6">
    <source>
        <dbReference type="Proteomes" id="UP000265515"/>
    </source>
</evidence>
<feature type="compositionally biased region" description="Basic and acidic residues" evidence="3">
    <location>
        <begin position="1"/>
        <end position="37"/>
    </location>
</feature>
<keyword evidence="1" id="KW-0479">Metal-binding</keyword>
<dbReference type="EMBL" id="BFEA01000002">
    <property type="protein sequence ID" value="GBG59104.1"/>
    <property type="molecule type" value="Genomic_DNA"/>
</dbReference>
<keyword evidence="1" id="KW-0862">Zinc</keyword>
<feature type="domain" description="CCHC-type" evidence="4">
    <location>
        <begin position="43"/>
        <end position="58"/>
    </location>
</feature>
<evidence type="ECO:0000259" key="4">
    <source>
        <dbReference type="PROSITE" id="PS50158"/>
    </source>
</evidence>
<dbReference type="GO" id="GO:0008270">
    <property type="term" value="F:zinc ion binding"/>
    <property type="evidence" value="ECO:0007669"/>
    <property type="project" value="UniProtKB-KW"/>
</dbReference>